<proteinExistence type="predicted"/>
<sequence>MTEAERLLQALVVALDSAFISTWQSTAYWQGELNEAREYLDQCAQEQGGSDE</sequence>
<accession>A0AB39D2S8</accession>
<protein>
    <submittedName>
        <fullName evidence="1">Uncharacterized protein</fullName>
    </submittedName>
</protein>
<gene>
    <name evidence="1" type="ORF">ABRZ04_05390</name>
</gene>
<name>A0AB39D2S8_9BURK</name>
<evidence type="ECO:0000313" key="1">
    <source>
        <dbReference type="EMBL" id="XDJ48500.1"/>
    </source>
</evidence>
<reference evidence="1" key="1">
    <citation type="submission" date="2024-05" db="EMBL/GenBank/DDBJ databases">
        <authorList>
            <person name="Luo Y.-C."/>
            <person name="Nicholds J."/>
            <person name="Mortimer T."/>
            <person name="Maboni G."/>
        </authorList>
    </citation>
    <scope>NUCLEOTIDE SEQUENCE</scope>
    <source>
        <strain evidence="1">151836</strain>
    </source>
</reference>
<organism evidence="1">
    <name type="scientific">Castellaniella ginsengisoli</name>
    <dbReference type="NCBI Taxonomy" id="546114"/>
    <lineage>
        <taxon>Bacteria</taxon>
        <taxon>Pseudomonadati</taxon>
        <taxon>Pseudomonadota</taxon>
        <taxon>Betaproteobacteria</taxon>
        <taxon>Burkholderiales</taxon>
        <taxon>Alcaligenaceae</taxon>
        <taxon>Castellaniella</taxon>
    </lineage>
</organism>
<dbReference type="EMBL" id="CP158254">
    <property type="protein sequence ID" value="XDJ48500.1"/>
    <property type="molecule type" value="Genomic_DNA"/>
</dbReference>
<dbReference type="RefSeq" id="WP_368640617.1">
    <property type="nucleotide sequence ID" value="NZ_CP158254.1"/>
</dbReference>
<dbReference type="AlphaFoldDB" id="A0AB39D2S8"/>